<evidence type="ECO:0000313" key="5">
    <source>
        <dbReference type="Proteomes" id="UP000536909"/>
    </source>
</evidence>
<dbReference type="Proteomes" id="UP000536909">
    <property type="component" value="Unassembled WGS sequence"/>
</dbReference>
<evidence type="ECO:0000313" key="4">
    <source>
        <dbReference type="Proteomes" id="UP000308000"/>
    </source>
</evidence>
<keyword evidence="5" id="KW-1185">Reference proteome</keyword>
<reference evidence="2 5" key="2">
    <citation type="submission" date="2020-08" db="EMBL/GenBank/DDBJ databases">
        <title>Genomic Encyclopedia of Type Strains, Phase IV (KMG-IV): sequencing the most valuable type-strain genomes for metagenomic binning, comparative biology and taxonomic classification.</title>
        <authorList>
            <person name="Goeker M."/>
        </authorList>
    </citation>
    <scope>NUCLEOTIDE SEQUENCE [LARGE SCALE GENOMIC DNA]</scope>
    <source>
        <strain evidence="2 5">DSM 105434</strain>
    </source>
</reference>
<dbReference type="Proteomes" id="UP000308000">
    <property type="component" value="Unassembled WGS sequence"/>
</dbReference>
<protein>
    <submittedName>
        <fullName evidence="3">Uncharacterized protein</fullName>
    </submittedName>
</protein>
<evidence type="ECO:0000313" key="3">
    <source>
        <dbReference type="EMBL" id="TLK24661.1"/>
    </source>
</evidence>
<sequence>MRLQVSLGGLAAALGGGSPAIRERLQKLQAAGVIAGLVQVGLATRVLLHGDPAALEAATAGPPLRPTVRKKSPPRPRLQGAPQRQGTRGKYSLRDLTWVASAVLRDGATIVEEVKNQTGHSQAAVRLRLRRLEVRYPAGP</sequence>
<dbReference type="EMBL" id="VBRC01000010">
    <property type="protein sequence ID" value="TLK24661.1"/>
    <property type="molecule type" value="Genomic_DNA"/>
</dbReference>
<evidence type="ECO:0000256" key="1">
    <source>
        <dbReference type="SAM" id="MobiDB-lite"/>
    </source>
</evidence>
<proteinExistence type="predicted"/>
<name>A0AAJ5F1N5_9DEIO</name>
<feature type="region of interest" description="Disordered" evidence="1">
    <location>
        <begin position="55"/>
        <end position="90"/>
    </location>
</feature>
<organism evidence="3 4">
    <name type="scientific">Deinococcus metallilatus</name>
    <dbReference type="NCBI Taxonomy" id="1211322"/>
    <lineage>
        <taxon>Bacteria</taxon>
        <taxon>Thermotogati</taxon>
        <taxon>Deinococcota</taxon>
        <taxon>Deinococci</taxon>
        <taxon>Deinococcales</taxon>
        <taxon>Deinococcaceae</taxon>
        <taxon>Deinococcus</taxon>
    </lineage>
</organism>
<evidence type="ECO:0000313" key="2">
    <source>
        <dbReference type="EMBL" id="MBB5296608.1"/>
    </source>
</evidence>
<dbReference type="EMBL" id="JACHFV010000012">
    <property type="protein sequence ID" value="MBB5296608.1"/>
    <property type="molecule type" value="Genomic_DNA"/>
</dbReference>
<accession>A0AAJ5F1N5</accession>
<dbReference type="RefSeq" id="WP_129118626.1">
    <property type="nucleotide sequence ID" value="NZ_BSUI01000039.1"/>
</dbReference>
<dbReference type="AlphaFoldDB" id="A0AAJ5F1N5"/>
<gene>
    <name evidence="3" type="ORF">FCS05_14000</name>
    <name evidence="2" type="ORF">HNQ10_003458</name>
</gene>
<reference evidence="3 4" key="1">
    <citation type="submission" date="2019-04" db="EMBL/GenBank/DDBJ databases">
        <title>Deinococcus metalilatus MA1002 mutant No.5.</title>
        <authorList>
            <person name="Park W."/>
            <person name="Park C."/>
        </authorList>
    </citation>
    <scope>NUCLEOTIDE SEQUENCE [LARGE SCALE GENOMIC DNA]</scope>
    <source>
        <strain evidence="3 4">MA1002-m5</strain>
    </source>
</reference>
<comment type="caution">
    <text evidence="3">The sequence shown here is derived from an EMBL/GenBank/DDBJ whole genome shotgun (WGS) entry which is preliminary data.</text>
</comment>